<dbReference type="RefSeq" id="WP_061329679.1">
    <property type="nucleotide sequence ID" value="NZ_CP022406.1"/>
</dbReference>
<dbReference type="Proteomes" id="UP000962161">
    <property type="component" value="Plasmid unnamed1"/>
</dbReference>
<sequence>MFQQSNLFDFNLFDLLDTSKNIIEEKQINKNNTHEKKIIELINKRRRQVLVHSCIYYRLNDSLIDDYTYDKWARELENLQDMYPDLLEDCIYKDDFKKYSSATGYDFKSLGDPRILNRAIKLLRFSKQNI</sequence>
<evidence type="ECO:0008006" key="3">
    <source>
        <dbReference type="Google" id="ProtNLM"/>
    </source>
</evidence>
<evidence type="ECO:0000313" key="1">
    <source>
        <dbReference type="EMBL" id="QDY34487.1"/>
    </source>
</evidence>
<accession>A0AAE6LWJ7</accession>
<keyword evidence="1" id="KW-0614">Plasmid</keyword>
<dbReference type="AlphaFoldDB" id="A0AAE6LWJ7"/>
<dbReference type="SUPFAM" id="SSF56091">
    <property type="entry name" value="DNA ligase/mRNA capping enzyme, catalytic domain"/>
    <property type="match status" value="1"/>
</dbReference>
<dbReference type="EMBL" id="CP022406">
    <property type="protein sequence ID" value="QDY34487.1"/>
    <property type="molecule type" value="Genomic_DNA"/>
</dbReference>
<proteinExistence type="predicted"/>
<evidence type="ECO:0000313" key="2">
    <source>
        <dbReference type="Proteomes" id="UP000962161"/>
    </source>
</evidence>
<reference evidence="1" key="1">
    <citation type="submission" date="2017-07" db="EMBL/GenBank/DDBJ databases">
        <title>Genome sequencing of BoNT-producing clostridia.</title>
        <authorList>
            <person name="Williamson C."/>
        </authorList>
    </citation>
    <scope>NUCLEOTIDE SEQUENCE</scope>
    <source>
        <strain evidence="1">AM553</strain>
        <plasmid evidence="1">unnamed1</plasmid>
    </source>
</reference>
<protein>
    <recommendedName>
        <fullName evidence="3">NAD-dependent DNA ligase adenylation domain-containing protein</fullName>
    </recommendedName>
</protein>
<dbReference type="Gene3D" id="1.10.287.610">
    <property type="entry name" value="Helix hairpin bin"/>
    <property type="match status" value="1"/>
</dbReference>
<dbReference type="Pfam" id="PF22745">
    <property type="entry name" value="Nlig-Ia"/>
    <property type="match status" value="1"/>
</dbReference>
<organism evidence="1 2">
    <name type="scientific">Clostridium sporogenes</name>
    <dbReference type="NCBI Taxonomy" id="1509"/>
    <lineage>
        <taxon>Bacteria</taxon>
        <taxon>Bacillati</taxon>
        <taxon>Bacillota</taxon>
        <taxon>Clostridia</taxon>
        <taxon>Eubacteriales</taxon>
        <taxon>Clostridiaceae</taxon>
        <taxon>Clostridium</taxon>
    </lineage>
</organism>
<geneLocation type="plasmid" evidence="1 2">
    <name>unnamed1</name>
</geneLocation>
<gene>
    <name evidence="1" type="ORF">CGS26_19440</name>
</gene>
<name>A0AAE6LWJ7_CLOSG</name>